<evidence type="ECO:0000256" key="4">
    <source>
        <dbReference type="ARBA" id="ARBA00022771"/>
    </source>
</evidence>
<evidence type="ECO:0000259" key="9">
    <source>
        <dbReference type="PROSITE" id="PS50157"/>
    </source>
</evidence>
<keyword evidence="6" id="KW-0539">Nucleus</keyword>
<dbReference type="GO" id="GO:0000978">
    <property type="term" value="F:RNA polymerase II cis-regulatory region sequence-specific DNA binding"/>
    <property type="evidence" value="ECO:0007669"/>
    <property type="project" value="InterPro"/>
</dbReference>
<keyword evidence="2" id="KW-0479">Metal-binding</keyword>
<protein>
    <submittedName>
        <fullName evidence="10">Transcription factor domain-containing protein</fullName>
    </submittedName>
</protein>
<keyword evidence="5" id="KW-0862">Zinc</keyword>
<keyword evidence="11" id="KW-1185">Reference proteome</keyword>
<dbReference type="Pfam" id="PF04082">
    <property type="entry name" value="Fungal_trans"/>
    <property type="match status" value="1"/>
</dbReference>
<evidence type="ECO:0000256" key="2">
    <source>
        <dbReference type="ARBA" id="ARBA00022723"/>
    </source>
</evidence>
<proteinExistence type="predicted"/>
<dbReference type="FunFam" id="3.30.160.60:FF:002058">
    <property type="entry name" value="YML081W-like protein"/>
    <property type="match status" value="1"/>
</dbReference>
<dbReference type="Proteomes" id="UP000292447">
    <property type="component" value="Chromosome VII"/>
</dbReference>
<dbReference type="AlphaFoldDB" id="A0A4P6XTX4"/>
<dbReference type="EMBL" id="CP034462">
    <property type="protein sequence ID" value="QBM91062.1"/>
    <property type="molecule type" value="Genomic_DNA"/>
</dbReference>
<dbReference type="PANTHER" id="PTHR40626">
    <property type="entry name" value="MIP31509P"/>
    <property type="match status" value="1"/>
</dbReference>
<dbReference type="GO" id="GO:0000981">
    <property type="term" value="F:DNA-binding transcription factor activity, RNA polymerase II-specific"/>
    <property type="evidence" value="ECO:0007669"/>
    <property type="project" value="InterPro"/>
</dbReference>
<evidence type="ECO:0000313" key="10">
    <source>
        <dbReference type="EMBL" id="QBM91062.1"/>
    </source>
</evidence>
<organism evidence="10 11">
    <name type="scientific">Metschnikowia aff. pulcherrima</name>
    <dbReference type="NCBI Taxonomy" id="2163413"/>
    <lineage>
        <taxon>Eukaryota</taxon>
        <taxon>Fungi</taxon>
        <taxon>Dikarya</taxon>
        <taxon>Ascomycota</taxon>
        <taxon>Saccharomycotina</taxon>
        <taxon>Pichiomycetes</taxon>
        <taxon>Metschnikowiaceae</taxon>
        <taxon>Metschnikowia</taxon>
    </lineage>
</organism>
<comment type="subcellular location">
    <subcellularLocation>
        <location evidence="1">Nucleus</location>
    </subcellularLocation>
</comment>
<dbReference type="PROSITE" id="PS50157">
    <property type="entry name" value="ZINC_FINGER_C2H2_2"/>
    <property type="match status" value="2"/>
</dbReference>
<dbReference type="PANTHER" id="PTHR40626:SF13">
    <property type="entry name" value="RESPIRATION FACTOR 2-RELATED"/>
    <property type="match status" value="1"/>
</dbReference>
<evidence type="ECO:0000256" key="5">
    <source>
        <dbReference type="ARBA" id="ARBA00022833"/>
    </source>
</evidence>
<dbReference type="GO" id="GO:0000785">
    <property type="term" value="C:chromatin"/>
    <property type="evidence" value="ECO:0007669"/>
    <property type="project" value="TreeGrafter"/>
</dbReference>
<feature type="region of interest" description="Disordered" evidence="8">
    <location>
        <begin position="469"/>
        <end position="493"/>
    </location>
</feature>
<evidence type="ECO:0000256" key="7">
    <source>
        <dbReference type="PROSITE-ProRule" id="PRU00042"/>
    </source>
</evidence>
<dbReference type="GO" id="GO:0005634">
    <property type="term" value="C:nucleus"/>
    <property type="evidence" value="ECO:0007669"/>
    <property type="project" value="UniProtKB-SubCell"/>
</dbReference>
<dbReference type="GO" id="GO:0008270">
    <property type="term" value="F:zinc ion binding"/>
    <property type="evidence" value="ECO:0007669"/>
    <property type="project" value="UniProtKB-KW"/>
</dbReference>
<evidence type="ECO:0000313" key="11">
    <source>
        <dbReference type="Proteomes" id="UP000292447"/>
    </source>
</evidence>
<evidence type="ECO:0000256" key="3">
    <source>
        <dbReference type="ARBA" id="ARBA00022737"/>
    </source>
</evidence>
<dbReference type="SMART" id="SM00355">
    <property type="entry name" value="ZnF_C2H2"/>
    <property type="match status" value="2"/>
</dbReference>
<dbReference type="PROSITE" id="PS00028">
    <property type="entry name" value="ZINC_FINGER_C2H2_1"/>
    <property type="match status" value="2"/>
</dbReference>
<evidence type="ECO:0000256" key="8">
    <source>
        <dbReference type="SAM" id="MobiDB-lite"/>
    </source>
</evidence>
<reference evidence="11" key="1">
    <citation type="submission" date="2019-03" db="EMBL/GenBank/DDBJ databases">
        <title>Snf2 controls pulcherriminic acid biosynthesis and connects pigmentation and antifungal activity of the yeast Metschnikowia pulcherrima.</title>
        <authorList>
            <person name="Gore-Lloyd D."/>
            <person name="Sumann I."/>
            <person name="Brachmann A.O."/>
            <person name="Schneeberger K."/>
            <person name="Ortiz-Merino R.A."/>
            <person name="Moreno-Beltran M."/>
            <person name="Schlaefli M."/>
            <person name="Kirner P."/>
            <person name="Santos Kron A."/>
            <person name="Wolfe K.H."/>
            <person name="Piel J."/>
            <person name="Ahrens C.H."/>
            <person name="Henk D."/>
            <person name="Freimoser F.M."/>
        </authorList>
    </citation>
    <scope>NUCLEOTIDE SEQUENCE [LARGE SCALE GENOMIC DNA]</scope>
    <source>
        <strain evidence="11">APC 1.2</strain>
    </source>
</reference>
<dbReference type="GO" id="GO:0006351">
    <property type="term" value="P:DNA-templated transcription"/>
    <property type="evidence" value="ECO:0007669"/>
    <property type="project" value="InterPro"/>
</dbReference>
<feature type="region of interest" description="Disordered" evidence="8">
    <location>
        <begin position="183"/>
        <end position="218"/>
    </location>
</feature>
<dbReference type="Pfam" id="PF00096">
    <property type="entry name" value="zf-C2H2"/>
    <property type="match status" value="1"/>
</dbReference>
<dbReference type="InterPro" id="IPR051059">
    <property type="entry name" value="VerF-like"/>
</dbReference>
<dbReference type="InterPro" id="IPR036236">
    <property type="entry name" value="Znf_C2H2_sf"/>
</dbReference>
<dbReference type="InterPro" id="IPR013087">
    <property type="entry name" value="Znf_C2H2_type"/>
</dbReference>
<evidence type="ECO:0000256" key="6">
    <source>
        <dbReference type="ARBA" id="ARBA00023242"/>
    </source>
</evidence>
<feature type="domain" description="C2H2-type" evidence="9">
    <location>
        <begin position="65"/>
        <end position="88"/>
    </location>
</feature>
<evidence type="ECO:0000256" key="1">
    <source>
        <dbReference type="ARBA" id="ARBA00004123"/>
    </source>
</evidence>
<gene>
    <name evidence="10" type="primary">MPUL0G01040</name>
    <name evidence="10" type="ORF">METSCH_G01040</name>
</gene>
<sequence length="1159" mass="130565">MTSLSPERSHSVLSAAALTQPIPKKLLQIRTDKPRPHLCAICTRGFARLEHLKRHERAHTNEKPYQCAACGRCFARRDLVLRHQQKLHLNIFLVARRGLLPATLSQPENELQNANENVIILRNNTRAKAPLPELLTFGAALLLAYLDLVELSLQSLPRGGTAEAAPTSDNRRNLTENRRNLAHQHHTRQPGVIPSPNTNLYHNTPLGPATTHGNGLSFSDLDMLQHHNISVTDYTQQPSPLTGDSPELREKQKLKDKQRQDFLNDQLEFKSSFDLKNFTQYGKLQPNPRHASFSAVLGLSYTNLQDALQIRNTQPPQGPPQVAYSTPQLNPIEPAELDYSALPLDFHGAELDWYSMNFGLRGGQHAEPVDDPLVGKQKPNGGFKMSLNTIPSELHLAANYMGENGPNNIIASHQFQNPDHPHHIPGTTPMEFGFPLADDPLQNSEFPKIQYGTGFSQLTQDILYLQEHDAHQQQPSPRASDGSPNDGHMPDKKRQKLGFVNDIDDLTWLEQFKGIPLSNELPPASTDTGFLGMPFVKDEFQSDEVFLLFQMKQADLVRQKSRVDLSADMAKPGQMSRQSSRAQFTIGEPSEFITDDLRAKIVSLSNVSDENFPPKEDLNAYMTLYGEEFNSYFLFVHLPTLKNPMIDNYENIPMILAMCAIGALYSYHDSNTLLLFNLSKFHIHKFFETEVTPNKLQLKKVPIMAHQCLVLHIFISMFLNEPNMVEITARQMGLMVGLIRSTNFHRPLENFLTPPPAPTNPNDHNNLQNNYGYFIMAQTRIRTILTFYQLEVVRSILLGGAPPMAALEIQSGVYCSNEELWKSGDAGEWRERFLGEQKGIVDVSNNLSLQALAEQLNGVQPAGDKPEFGKALILLMYVHEQILSSYVSTSDTFDPFTWRMDHRPRLEYLIMSWEEFFVKNGGSAIINNQNQALLNDNSELKMILPLLLLAKMRLSINISPVTSAVLHRDWNAMRRFLGDLDSDPEGLKEASKHALEILDLWTHNISVVNDAKQTSVRTPVFFLTAVFIAVLILGKTLDLIENGKNMTVFERAFWLNAEKVLRTIETTLASHEQSTYSEFLNKQTGGLFDFAQGKAYQKNVETVRVTEKAAKVRLVKKCKLSTQTLGLGVRILADAPLWPLAMRFAEALKHIAMDINGRT</sequence>
<keyword evidence="4 7" id="KW-0863">Zinc-finger</keyword>
<dbReference type="STRING" id="2163413.A0A4P6XTX4"/>
<feature type="domain" description="C2H2-type" evidence="9">
    <location>
        <begin position="37"/>
        <end position="64"/>
    </location>
</feature>
<dbReference type="InterPro" id="IPR007219">
    <property type="entry name" value="XnlR_reg_dom"/>
</dbReference>
<dbReference type="FunFam" id="3.30.160.60:FF:000446">
    <property type="entry name" value="Zinc finger protein"/>
    <property type="match status" value="1"/>
</dbReference>
<keyword evidence="3" id="KW-0677">Repeat</keyword>
<name>A0A4P6XTX4_9ASCO</name>
<dbReference type="SUPFAM" id="SSF57667">
    <property type="entry name" value="beta-beta-alpha zinc fingers"/>
    <property type="match status" value="1"/>
</dbReference>
<dbReference type="Gene3D" id="3.30.160.60">
    <property type="entry name" value="Classic Zinc Finger"/>
    <property type="match status" value="2"/>
</dbReference>
<dbReference type="CDD" id="cd12148">
    <property type="entry name" value="fungal_TF_MHR"/>
    <property type="match status" value="1"/>
</dbReference>
<accession>A0A4P6XTX4</accession>